<dbReference type="EMBL" id="CM001368">
    <property type="protein sequence ID" value="EHJ47163.1"/>
    <property type="molecule type" value="Genomic_DNA"/>
</dbReference>
<feature type="region of interest" description="Disordered" evidence="1">
    <location>
        <begin position="1"/>
        <end position="25"/>
    </location>
</feature>
<reference evidence="3" key="1">
    <citation type="journal article" date="2015" name="Genome Announc.">
        <title>High-Quality Draft Genome Sequence of Desulfovibrio carbinoliphilus FW-101-2B, an Organic Acid-Oxidizing Sulfate-Reducing Bacterium Isolated from Uranium(VI)-Contaminated Groundwater.</title>
        <authorList>
            <person name="Ramsay B.D."/>
            <person name="Hwang C."/>
            <person name="Woo H.L."/>
            <person name="Carroll S.L."/>
            <person name="Lucas S."/>
            <person name="Han J."/>
            <person name="Lapidus A.L."/>
            <person name="Cheng J.F."/>
            <person name="Goodwin L.A."/>
            <person name="Pitluck S."/>
            <person name="Peters L."/>
            <person name="Chertkov O."/>
            <person name="Held B."/>
            <person name="Detter J.C."/>
            <person name="Han C.S."/>
            <person name="Tapia R."/>
            <person name="Land M.L."/>
            <person name="Hauser L.J."/>
            <person name="Kyrpides N.C."/>
            <person name="Ivanova N.N."/>
            <person name="Mikhailova N."/>
            <person name="Pagani I."/>
            <person name="Woyke T."/>
            <person name="Arkin A.P."/>
            <person name="Dehal P."/>
            <person name="Chivian D."/>
            <person name="Criddle C.S."/>
            <person name="Wu W."/>
            <person name="Chakraborty R."/>
            <person name="Hazen T.C."/>
            <person name="Fields M.W."/>
        </authorList>
    </citation>
    <scope>NUCLEOTIDE SEQUENCE [LARGE SCALE GENOMIC DNA]</scope>
    <source>
        <strain evidence="3">FW-101-2B</strain>
    </source>
</reference>
<accession>G7Q7L0</accession>
<feature type="compositionally biased region" description="Basic and acidic residues" evidence="1">
    <location>
        <begin position="1"/>
        <end position="12"/>
    </location>
</feature>
<dbReference type="HOGENOM" id="CLU_2408531_0_0_7"/>
<dbReference type="AlphaFoldDB" id="G7Q7L0"/>
<keyword evidence="3" id="KW-1185">Reference proteome</keyword>
<organism evidence="2 3">
    <name type="scientific">Solidesulfovibrio carbinoliphilus subsp. oakridgensis</name>
    <dbReference type="NCBI Taxonomy" id="694327"/>
    <lineage>
        <taxon>Bacteria</taxon>
        <taxon>Pseudomonadati</taxon>
        <taxon>Thermodesulfobacteriota</taxon>
        <taxon>Desulfovibrionia</taxon>
        <taxon>Desulfovibrionales</taxon>
        <taxon>Desulfovibrionaceae</taxon>
        <taxon>Solidesulfovibrio</taxon>
    </lineage>
</organism>
<gene>
    <name evidence="2" type="ORF">DFW101_1153</name>
</gene>
<dbReference type="Proteomes" id="UP000004662">
    <property type="component" value="Chromosome"/>
</dbReference>
<proteinExistence type="predicted"/>
<evidence type="ECO:0000313" key="3">
    <source>
        <dbReference type="Proteomes" id="UP000004662"/>
    </source>
</evidence>
<evidence type="ECO:0000313" key="2">
    <source>
        <dbReference type="EMBL" id="EHJ47163.1"/>
    </source>
</evidence>
<name>G7Q7L0_9BACT</name>
<sequence length="92" mass="9914">MRLLNSKEKDMSQETDSMANDRVHEPERAMDGEEAIMAAMVAGLCGAPVATETALAGRLARLEEHFARLCTVVGRLEQELAGLRGHAAGHGR</sequence>
<evidence type="ECO:0000256" key="1">
    <source>
        <dbReference type="SAM" id="MobiDB-lite"/>
    </source>
</evidence>
<protein>
    <submittedName>
        <fullName evidence="2">Type II secretion system protein E</fullName>
    </submittedName>
</protein>
<dbReference type="STRING" id="694327.DFW101_1153"/>